<protein>
    <submittedName>
        <fullName evidence="1">Uncharacterized protein</fullName>
    </submittedName>
</protein>
<sequence length="134" mass="15645">MFLKFTTLTCIYLLIGSNNITNTQEKNSLPTTNLASIQETKNSSILKLIEQDSLLTKKELKRIKKDKKKSMYKNLKYKIGDGVTVTTGPMKGMYGVFIYYDTKMKYLIRFTGTQQIFFNEEDIQLWVDYLNKNK</sequence>
<dbReference type="Proteomes" id="UP000255024">
    <property type="component" value="Unassembled WGS sequence"/>
</dbReference>
<organism evidence="1 2">
    <name type="scientific">Myroides odoratus</name>
    <name type="common">Flavobacterium odoratum</name>
    <dbReference type="NCBI Taxonomy" id="256"/>
    <lineage>
        <taxon>Bacteria</taxon>
        <taxon>Pseudomonadati</taxon>
        <taxon>Bacteroidota</taxon>
        <taxon>Flavobacteriia</taxon>
        <taxon>Flavobacteriales</taxon>
        <taxon>Flavobacteriaceae</taxon>
        <taxon>Myroides</taxon>
    </lineage>
</organism>
<proteinExistence type="predicted"/>
<reference evidence="1 2" key="1">
    <citation type="submission" date="2018-06" db="EMBL/GenBank/DDBJ databases">
        <authorList>
            <consortium name="Pathogen Informatics"/>
            <person name="Doyle S."/>
        </authorList>
    </citation>
    <scope>NUCLEOTIDE SEQUENCE [LARGE SCALE GENOMIC DNA]</scope>
    <source>
        <strain evidence="1 2">NCTC11179</strain>
    </source>
</reference>
<name>A0A378RLT3_MYROD</name>
<keyword evidence="2" id="KW-1185">Reference proteome</keyword>
<dbReference type="AlphaFoldDB" id="A0A378RLT3"/>
<evidence type="ECO:0000313" key="2">
    <source>
        <dbReference type="Proteomes" id="UP000255024"/>
    </source>
</evidence>
<dbReference type="EMBL" id="UGQL01000001">
    <property type="protein sequence ID" value="STZ27241.1"/>
    <property type="molecule type" value="Genomic_DNA"/>
</dbReference>
<accession>A0A378RLT3</accession>
<evidence type="ECO:0000313" key="1">
    <source>
        <dbReference type="EMBL" id="STZ27241.1"/>
    </source>
</evidence>
<gene>
    <name evidence="1" type="ORF">NCTC11179_00774</name>
</gene>